<dbReference type="RefSeq" id="WP_062283229.1">
    <property type="nucleotide sequence ID" value="NZ_DF968181.1"/>
</dbReference>
<dbReference type="PANTHER" id="PTHR43845:SF1">
    <property type="entry name" value="BLR5969 PROTEIN"/>
    <property type="match status" value="1"/>
</dbReference>
<dbReference type="PATRIC" id="fig|1678840.3.peg.3115"/>
<accession>A0A0S7BML5</accession>
<reference evidence="2" key="1">
    <citation type="journal article" date="2015" name="Genome Announc.">
        <title>Draft Genome Sequence of Anaerolineae Strain TC1, a Novel Isolate from a Methanogenic Wastewater Treatment System.</title>
        <authorList>
            <person name="Matsuura N."/>
            <person name="Tourlousse D.M."/>
            <person name="Sun L."/>
            <person name="Toyonaga M."/>
            <person name="Kuroda K."/>
            <person name="Ohashi A."/>
            <person name="Cruz R."/>
            <person name="Yamaguchi T."/>
            <person name="Sekiguchi Y."/>
        </authorList>
    </citation>
    <scope>NUCLEOTIDE SEQUENCE [LARGE SCALE GENOMIC DNA]</scope>
    <source>
        <strain evidence="2">TC1</strain>
    </source>
</reference>
<dbReference type="AlphaFoldDB" id="A0A0S7BML5"/>
<dbReference type="GO" id="GO:0016874">
    <property type="term" value="F:ligase activity"/>
    <property type="evidence" value="ECO:0007669"/>
    <property type="project" value="UniProtKB-KW"/>
</dbReference>
<evidence type="ECO:0000313" key="3">
    <source>
        <dbReference type="Proteomes" id="UP000053370"/>
    </source>
</evidence>
<dbReference type="InterPro" id="IPR000873">
    <property type="entry name" value="AMP-dep_synth/lig_dom"/>
</dbReference>
<protein>
    <submittedName>
        <fullName evidence="2">Phenylacetate-coenzyme A ligase PaaK, adenylate-forming domain family</fullName>
    </submittedName>
</protein>
<dbReference type="NCBIfam" id="NF045666">
    <property type="entry name" value="DVU1553_fam_AMP"/>
    <property type="match status" value="1"/>
</dbReference>
<dbReference type="SUPFAM" id="SSF56801">
    <property type="entry name" value="Acetyl-CoA synthetase-like"/>
    <property type="match status" value="1"/>
</dbReference>
<dbReference type="InterPro" id="IPR042099">
    <property type="entry name" value="ANL_N_sf"/>
</dbReference>
<dbReference type="PANTHER" id="PTHR43845">
    <property type="entry name" value="BLR5969 PROTEIN"/>
    <property type="match status" value="1"/>
</dbReference>
<dbReference type="Pfam" id="PF00501">
    <property type="entry name" value="AMP-binding"/>
    <property type="match status" value="1"/>
</dbReference>
<keyword evidence="3" id="KW-1185">Reference proteome</keyword>
<dbReference type="Gene3D" id="3.40.50.12780">
    <property type="entry name" value="N-terminal domain of ligase-like"/>
    <property type="match status" value="1"/>
</dbReference>
<keyword evidence="2" id="KW-0436">Ligase</keyword>
<dbReference type="STRING" id="1678840.ATC1_131620"/>
<evidence type="ECO:0000259" key="1">
    <source>
        <dbReference type="Pfam" id="PF00501"/>
    </source>
</evidence>
<proteinExistence type="predicted"/>
<sequence>MNPNIVSDPKINQTELTALPLTPVQLEIERKIGILRDSLSTQILQQWQLARLNQVLQYVKKRSPFYQNLFASFPEHLNSFTEFEKYPFTTADDIAKEGNRMICVSQSEIARIVTLDTSGTTGKPKRIFFTREDQELTIDFFGVGMSTLIEPGYKVLILLPGNTPGSVGDLLQKGIERVGSIGIQHGPFTDPYATNTRIEALRIQTLVGTPKQVFTLARVWQIAGMKNCPVRSILLSTDYAAPSLMNRIRETWNCSILQHYGMTEAGLGVGIDCAAARGFHLREADLYFELIDSNGLPVPDGTPGEVVLTTLTRKGMPLIRYRSKDISRVIQGDCPCGTVQKTYEWIKKRKDDDPSIISIQQLDDLIFDQSGINGFNAAWIGKDLKLNLYWESESHFKNASIIDRMIRDQHPLITHIIIQNEIGFPDSAFEMRKKRIAS</sequence>
<feature type="domain" description="AMP-dependent synthetase/ligase" evidence="1">
    <location>
        <begin position="117"/>
        <end position="308"/>
    </location>
</feature>
<evidence type="ECO:0000313" key="2">
    <source>
        <dbReference type="EMBL" id="GAP41628.1"/>
    </source>
</evidence>
<name>A0A0S7BML5_9CHLR</name>
<dbReference type="Proteomes" id="UP000053370">
    <property type="component" value="Unassembled WGS sequence"/>
</dbReference>
<gene>
    <name evidence="2" type="ORF">ATC1_131620</name>
</gene>
<dbReference type="OrthoDB" id="580775at2"/>
<organism evidence="2">
    <name type="scientific">Flexilinea flocculi</name>
    <dbReference type="NCBI Taxonomy" id="1678840"/>
    <lineage>
        <taxon>Bacteria</taxon>
        <taxon>Bacillati</taxon>
        <taxon>Chloroflexota</taxon>
        <taxon>Anaerolineae</taxon>
        <taxon>Anaerolineales</taxon>
        <taxon>Anaerolineaceae</taxon>
        <taxon>Flexilinea</taxon>
    </lineage>
</organism>
<dbReference type="EMBL" id="DF968181">
    <property type="protein sequence ID" value="GAP41628.1"/>
    <property type="molecule type" value="Genomic_DNA"/>
</dbReference>